<evidence type="ECO:0000313" key="2">
    <source>
        <dbReference type="Proteomes" id="UP001200307"/>
    </source>
</evidence>
<accession>A0AAW4YIV0</accession>
<comment type="caution">
    <text evidence="1">The sequence shown here is derived from an EMBL/GenBank/DDBJ whole genome shotgun (WGS) entry which is preliminary data.</text>
</comment>
<dbReference type="CDD" id="cd00093">
    <property type="entry name" value="HTH_XRE"/>
    <property type="match status" value="1"/>
</dbReference>
<dbReference type="Proteomes" id="UP001200307">
    <property type="component" value="Unassembled WGS sequence"/>
</dbReference>
<protein>
    <submittedName>
        <fullName evidence="1">Helix-turn-helix domain-containing protein</fullName>
    </submittedName>
</protein>
<evidence type="ECO:0000313" key="1">
    <source>
        <dbReference type="EMBL" id="MCE4121693.1"/>
    </source>
</evidence>
<sequence length="133" mass="14932">MEITVYQRIKAYIDDNRISLNALAKTLNMNQSTVLRQVKGEQTLSSTLVENFLKAYPDVSAEWLMRGIEPIGLGKTAEYIAEKTSVDYAADAIHPKESDSDDSVWKAKYEELEKRYDQLLSILGGGMRQANVG</sequence>
<dbReference type="AlphaFoldDB" id="A0AAW4YIV0"/>
<reference evidence="1" key="1">
    <citation type="submission" date="2021-12" db="EMBL/GenBank/DDBJ databases">
        <authorList>
            <person name="Lv X."/>
        </authorList>
    </citation>
    <scope>NUCLEOTIDE SEQUENCE</scope>
    <source>
        <strain evidence="1">HF2106</strain>
    </source>
</reference>
<dbReference type="SUPFAM" id="SSF47413">
    <property type="entry name" value="lambda repressor-like DNA-binding domains"/>
    <property type="match status" value="1"/>
</dbReference>
<dbReference type="RefSeq" id="WP_233338926.1">
    <property type="nucleotide sequence ID" value="NZ_JAJTVO010000006.1"/>
</dbReference>
<proteinExistence type="predicted"/>
<dbReference type="InterPro" id="IPR001387">
    <property type="entry name" value="Cro/C1-type_HTH"/>
</dbReference>
<dbReference type="InterPro" id="IPR010982">
    <property type="entry name" value="Lambda_DNA-bd_dom_sf"/>
</dbReference>
<organism evidence="1 2">
    <name type="scientific">Segatella copri</name>
    <dbReference type="NCBI Taxonomy" id="165179"/>
    <lineage>
        <taxon>Bacteria</taxon>
        <taxon>Pseudomonadati</taxon>
        <taxon>Bacteroidota</taxon>
        <taxon>Bacteroidia</taxon>
        <taxon>Bacteroidales</taxon>
        <taxon>Prevotellaceae</taxon>
        <taxon>Segatella</taxon>
    </lineage>
</organism>
<name>A0AAW4YIV0_9BACT</name>
<gene>
    <name evidence="1" type="ORF">LYY06_05340</name>
</gene>
<dbReference type="GO" id="GO:0003677">
    <property type="term" value="F:DNA binding"/>
    <property type="evidence" value="ECO:0007669"/>
    <property type="project" value="InterPro"/>
</dbReference>
<dbReference type="EMBL" id="JAJTVO010000006">
    <property type="protein sequence ID" value="MCE4121693.1"/>
    <property type="molecule type" value="Genomic_DNA"/>
</dbReference>